<name>A0A2P7B7S7_9HYPH</name>
<sequence>MEARTATPQDLSHVFDHLAERISQEHAKAGETGSKAHEKLLMDLREGRGHALLDGNKTLAVITWHEEGGIAYTSFAADEEFFSAKSVRFCKRHIQKIQQLCGNIPIRSISWSKHPDVDRWFAVIGFQKVEQDEKSSTFELPANRV</sequence>
<comment type="caution">
    <text evidence="1">The sequence shown here is derived from an EMBL/GenBank/DDBJ whole genome shotgun (WGS) entry which is preliminary data.</text>
</comment>
<evidence type="ECO:0000313" key="2">
    <source>
        <dbReference type="Proteomes" id="UP000241764"/>
    </source>
</evidence>
<evidence type="ECO:0000313" key="1">
    <source>
        <dbReference type="EMBL" id="PSH62509.1"/>
    </source>
</evidence>
<gene>
    <name evidence="1" type="ORF">CU103_19405</name>
</gene>
<proteinExistence type="predicted"/>
<reference evidence="2" key="1">
    <citation type="submission" date="2017-11" db="EMBL/GenBank/DDBJ databases">
        <authorList>
            <person name="Kuznetsova I."/>
            <person name="Sazanova A."/>
            <person name="Chirak E."/>
            <person name="Safronova V."/>
            <person name="Willems A."/>
        </authorList>
    </citation>
    <scope>NUCLEOTIDE SEQUENCE [LARGE SCALE GENOMIC DNA]</scope>
    <source>
        <strain evidence="2">CCBAU 03422</strain>
    </source>
</reference>
<accession>A0A2P7B7S7</accession>
<dbReference type="AlphaFoldDB" id="A0A2P7B7S7"/>
<dbReference type="EMBL" id="PGGM01000009">
    <property type="protein sequence ID" value="PSH62509.1"/>
    <property type="molecule type" value="Genomic_DNA"/>
</dbReference>
<evidence type="ECO:0008006" key="3">
    <source>
        <dbReference type="Google" id="ProtNLM"/>
    </source>
</evidence>
<dbReference type="RefSeq" id="WP_106665683.1">
    <property type="nucleotide sequence ID" value="NZ_PGGM01000009.1"/>
</dbReference>
<organism evidence="1 2">
    <name type="scientific">Phyllobacterium sophorae</name>
    <dbReference type="NCBI Taxonomy" id="1520277"/>
    <lineage>
        <taxon>Bacteria</taxon>
        <taxon>Pseudomonadati</taxon>
        <taxon>Pseudomonadota</taxon>
        <taxon>Alphaproteobacteria</taxon>
        <taxon>Hyphomicrobiales</taxon>
        <taxon>Phyllobacteriaceae</taxon>
        <taxon>Phyllobacterium</taxon>
    </lineage>
</organism>
<keyword evidence="2" id="KW-1185">Reference proteome</keyword>
<dbReference type="Proteomes" id="UP000241764">
    <property type="component" value="Unassembled WGS sequence"/>
</dbReference>
<dbReference type="OrthoDB" id="8445615at2"/>
<protein>
    <recommendedName>
        <fullName evidence="3">GNAT family N-acetyltransferase</fullName>
    </recommendedName>
</protein>